<evidence type="ECO:0000313" key="1">
    <source>
        <dbReference type="EMBL" id="CAB3744158.1"/>
    </source>
</evidence>
<dbReference type="AlphaFoldDB" id="A0A6J5CWB9"/>
<dbReference type="EMBL" id="CADIJZ010000066">
    <property type="protein sequence ID" value="CAB3744158.1"/>
    <property type="molecule type" value="Genomic_DNA"/>
</dbReference>
<evidence type="ECO:0000313" key="2">
    <source>
        <dbReference type="Proteomes" id="UP000494205"/>
    </source>
</evidence>
<protein>
    <submittedName>
        <fullName evidence="1">Uncharacterized protein</fullName>
    </submittedName>
</protein>
<gene>
    <name evidence="1" type="ORF">LMG27174_07112</name>
</gene>
<reference evidence="1 2" key="1">
    <citation type="submission" date="2020-04" db="EMBL/GenBank/DDBJ databases">
        <authorList>
            <person name="De Canck E."/>
        </authorList>
    </citation>
    <scope>NUCLEOTIDE SEQUENCE [LARGE SCALE GENOMIC DNA]</scope>
    <source>
        <strain evidence="1 2">LMG 27174</strain>
    </source>
</reference>
<sequence length="91" mass="10032">MLRVLAHDVLDCAREEFHRNLQLPQQLRAFVSVVKGFPQSIAFPGEAQAGAFRVLICAVTLHHRPLSLGRFLDGVTCGDSWRCTSPADANT</sequence>
<dbReference type="Proteomes" id="UP000494205">
    <property type="component" value="Unassembled WGS sequence"/>
</dbReference>
<proteinExistence type="predicted"/>
<organism evidence="1 2">
    <name type="scientific">Paraburkholderia rhynchosiae</name>
    <dbReference type="NCBI Taxonomy" id="487049"/>
    <lineage>
        <taxon>Bacteria</taxon>
        <taxon>Pseudomonadati</taxon>
        <taxon>Pseudomonadota</taxon>
        <taxon>Betaproteobacteria</taxon>
        <taxon>Burkholderiales</taxon>
        <taxon>Burkholderiaceae</taxon>
        <taxon>Paraburkholderia</taxon>
    </lineage>
</organism>
<name>A0A6J5CWB9_9BURK</name>
<accession>A0A6J5CWB9</accession>